<reference evidence="12 13" key="1">
    <citation type="submission" date="2017-08" db="EMBL/GenBank/DDBJ databases">
        <authorList>
            <person name="de Groot N.N."/>
        </authorList>
    </citation>
    <scope>NUCLEOTIDE SEQUENCE [LARGE SCALE GENOMIC DNA]</scope>
    <source>
        <strain evidence="12 13">JC228</strain>
    </source>
</reference>
<evidence type="ECO:0000256" key="6">
    <source>
        <dbReference type="ARBA" id="ARBA00022592"/>
    </source>
</evidence>
<evidence type="ECO:0000313" key="12">
    <source>
        <dbReference type="EMBL" id="SNX67913.1"/>
    </source>
</evidence>
<dbReference type="PANTHER" id="PTHR30570:SF1">
    <property type="entry name" value="PHOSPHATE-BINDING PROTEIN PSTS"/>
    <property type="match status" value="1"/>
</dbReference>
<dbReference type="PROSITE" id="PS51257">
    <property type="entry name" value="PROKAR_LIPOPROTEIN"/>
    <property type="match status" value="1"/>
</dbReference>
<name>A0A285CLP0_9BACI</name>
<keyword evidence="7 10" id="KW-0732">Signal</keyword>
<keyword evidence="10" id="KW-1003">Cell membrane</keyword>
<dbReference type="GO" id="GO:0005886">
    <property type="term" value="C:plasma membrane"/>
    <property type="evidence" value="ECO:0007669"/>
    <property type="project" value="UniProtKB-SubCell"/>
</dbReference>
<evidence type="ECO:0000313" key="13">
    <source>
        <dbReference type="Proteomes" id="UP000219546"/>
    </source>
</evidence>
<keyword evidence="8 10" id="KW-0564">Palmitate</keyword>
<dbReference type="InterPro" id="IPR024370">
    <property type="entry name" value="PBP_domain"/>
</dbReference>
<dbReference type="Gene3D" id="3.40.190.10">
    <property type="entry name" value="Periplasmic binding protein-like II"/>
    <property type="match status" value="2"/>
</dbReference>
<keyword evidence="13" id="KW-1185">Reference proteome</keyword>
<feature type="chain" id="PRO_5027148359" description="Phosphate-binding protein" evidence="10">
    <location>
        <begin position="21"/>
        <end position="324"/>
    </location>
</feature>
<feature type="domain" description="PBP" evidence="11">
    <location>
        <begin position="43"/>
        <end position="294"/>
    </location>
</feature>
<dbReference type="NCBIfam" id="TIGR02136">
    <property type="entry name" value="ptsS_2"/>
    <property type="match status" value="1"/>
</dbReference>
<accession>A0A285CLP0</accession>
<dbReference type="GO" id="GO:0042301">
    <property type="term" value="F:phosphate ion binding"/>
    <property type="evidence" value="ECO:0007669"/>
    <property type="project" value="UniProtKB-UniRule"/>
</dbReference>
<evidence type="ECO:0000259" key="11">
    <source>
        <dbReference type="Pfam" id="PF12849"/>
    </source>
</evidence>
<evidence type="ECO:0000256" key="4">
    <source>
        <dbReference type="ARBA" id="ARBA00011529"/>
    </source>
</evidence>
<dbReference type="Proteomes" id="UP000219546">
    <property type="component" value="Unassembled WGS sequence"/>
</dbReference>
<dbReference type="Pfam" id="PF12849">
    <property type="entry name" value="PBP_like_2"/>
    <property type="match status" value="1"/>
</dbReference>
<evidence type="ECO:0000256" key="1">
    <source>
        <dbReference type="ARBA" id="ARBA00002841"/>
    </source>
</evidence>
<dbReference type="FunFam" id="3.40.190.10:FF:000055">
    <property type="entry name" value="Phosphate ABC transporter, phosphate-binding protein"/>
    <property type="match status" value="1"/>
</dbReference>
<sequence>MNFFKKFGLLAILAAVMLFAAACGTDNENGEGNGAAGADDENDAALSGEIAIDGSSTVYPIMEAVAEEFTLANPDVKVTVAFSGTGGGFEKFIAGSTQMSNASRPIKDEEAAALEEAGTEYTEFELAKDGLSVVVNPENDFIDHLTVEELKKMWIEDGSVKKWSDIRPEWPDEEIKFYSPGTASGTYDYWNEVILEDEPMVKDATLSEDDNVLVTGVTGDKYAIGFFGYAYYQENQDKLKVVPVDGGNGPVEPNAETVETGEYAPLSRPLYTYVDNAAIKENPAVYEYVKFLLENSAELAASVGYVSLPEENYTEQLELLETLK</sequence>
<evidence type="ECO:0000256" key="10">
    <source>
        <dbReference type="RuleBase" id="RU367119"/>
    </source>
</evidence>
<comment type="similarity">
    <text evidence="3 10">Belongs to the PstS family.</text>
</comment>
<dbReference type="AlphaFoldDB" id="A0A285CLP0"/>
<protein>
    <recommendedName>
        <fullName evidence="10">Phosphate-binding protein</fullName>
    </recommendedName>
</protein>
<keyword evidence="6 10" id="KW-0592">Phosphate transport</keyword>
<keyword evidence="5 10" id="KW-0813">Transport</keyword>
<dbReference type="GO" id="GO:0006817">
    <property type="term" value="P:phosphate ion transport"/>
    <property type="evidence" value="ECO:0007669"/>
    <property type="project" value="UniProtKB-UniRule"/>
</dbReference>
<dbReference type="PANTHER" id="PTHR30570">
    <property type="entry name" value="PERIPLASMIC PHOSPHATE BINDING COMPONENT OF PHOSPHATE ABC TRANSPORTER"/>
    <property type="match status" value="1"/>
</dbReference>
<keyword evidence="10" id="KW-0472">Membrane</keyword>
<dbReference type="SUPFAM" id="SSF53850">
    <property type="entry name" value="Periplasmic binding protein-like II"/>
    <property type="match status" value="1"/>
</dbReference>
<comment type="function">
    <text evidence="10">Involved in the system for phosphate transport across the cytoplasmic membrane.</text>
</comment>
<dbReference type="CDD" id="cd13654">
    <property type="entry name" value="PBP2_phosphate_like_2"/>
    <property type="match status" value="1"/>
</dbReference>
<dbReference type="OrthoDB" id="9790048at2"/>
<comment type="subunit">
    <text evidence="4 10">The complex is composed of two ATP-binding proteins (PstB), two transmembrane proteins (PstC and PstA) and a solute-binding protein (PstS).</text>
</comment>
<evidence type="ECO:0000256" key="8">
    <source>
        <dbReference type="ARBA" id="ARBA00023139"/>
    </source>
</evidence>
<dbReference type="EMBL" id="OAOP01000002">
    <property type="protein sequence ID" value="SNX67913.1"/>
    <property type="molecule type" value="Genomic_DNA"/>
</dbReference>
<proteinExistence type="inferred from homology"/>
<evidence type="ECO:0000256" key="9">
    <source>
        <dbReference type="ARBA" id="ARBA00023288"/>
    </source>
</evidence>
<evidence type="ECO:0000256" key="7">
    <source>
        <dbReference type="ARBA" id="ARBA00022729"/>
    </source>
</evidence>
<evidence type="ECO:0000256" key="5">
    <source>
        <dbReference type="ARBA" id="ARBA00022448"/>
    </source>
</evidence>
<keyword evidence="9 10" id="KW-0449">Lipoprotein</keyword>
<dbReference type="InterPro" id="IPR011862">
    <property type="entry name" value="Phos-bd"/>
</dbReference>
<dbReference type="RefSeq" id="WP_097157325.1">
    <property type="nucleotide sequence ID" value="NZ_JBEPMQ010000013.1"/>
</dbReference>
<gene>
    <name evidence="12" type="ORF">SAMN05877753_102117</name>
</gene>
<dbReference type="InterPro" id="IPR050811">
    <property type="entry name" value="Phosphate_ABC_transporter"/>
</dbReference>
<evidence type="ECO:0000256" key="3">
    <source>
        <dbReference type="ARBA" id="ARBA00008725"/>
    </source>
</evidence>
<organism evidence="12 13">
    <name type="scientific">Bacillus oleivorans</name>
    <dbReference type="NCBI Taxonomy" id="1448271"/>
    <lineage>
        <taxon>Bacteria</taxon>
        <taxon>Bacillati</taxon>
        <taxon>Bacillota</taxon>
        <taxon>Bacilli</taxon>
        <taxon>Bacillales</taxon>
        <taxon>Bacillaceae</taxon>
        <taxon>Bacillus</taxon>
    </lineage>
</organism>
<comment type="function">
    <text evidence="1">Part of the ABC transporter complex PstSACB involved in phosphate import.</text>
</comment>
<feature type="signal peptide" evidence="10">
    <location>
        <begin position="1"/>
        <end position="20"/>
    </location>
</feature>
<comment type="subcellular location">
    <subcellularLocation>
        <location evidence="2 10">Cell membrane</location>
        <topology evidence="2 10">Lipid-anchor</topology>
    </subcellularLocation>
</comment>
<evidence type="ECO:0000256" key="2">
    <source>
        <dbReference type="ARBA" id="ARBA00004193"/>
    </source>
</evidence>